<dbReference type="RefSeq" id="WP_271091206.1">
    <property type="nucleotide sequence ID" value="NZ_JAPJZH010000012.1"/>
</dbReference>
<keyword evidence="2 6" id="KW-0349">Heme</keyword>
<keyword evidence="10" id="KW-1185">Reference proteome</keyword>
<dbReference type="Proteomes" id="UP001148313">
    <property type="component" value="Unassembled WGS sequence"/>
</dbReference>
<accession>A0ABT4VRR3</accession>
<feature type="domain" description="Cytochrome c" evidence="8">
    <location>
        <begin position="24"/>
        <end position="126"/>
    </location>
</feature>
<dbReference type="PROSITE" id="PS51007">
    <property type="entry name" value="CYTC"/>
    <property type="match status" value="1"/>
</dbReference>
<evidence type="ECO:0000313" key="9">
    <source>
        <dbReference type="EMBL" id="MDA4847386.1"/>
    </source>
</evidence>
<dbReference type="InterPro" id="IPR009056">
    <property type="entry name" value="Cyt_c-like_dom"/>
</dbReference>
<evidence type="ECO:0000256" key="2">
    <source>
        <dbReference type="ARBA" id="ARBA00022617"/>
    </source>
</evidence>
<keyword evidence="4" id="KW-0249">Electron transport</keyword>
<keyword evidence="7" id="KW-0732">Signal</keyword>
<evidence type="ECO:0000256" key="7">
    <source>
        <dbReference type="SAM" id="SignalP"/>
    </source>
</evidence>
<feature type="chain" id="PRO_5045407180" evidence="7">
    <location>
        <begin position="23"/>
        <end position="129"/>
    </location>
</feature>
<evidence type="ECO:0000259" key="8">
    <source>
        <dbReference type="PROSITE" id="PS51007"/>
    </source>
</evidence>
<dbReference type="EMBL" id="JAPJZH010000012">
    <property type="protein sequence ID" value="MDA4847386.1"/>
    <property type="molecule type" value="Genomic_DNA"/>
</dbReference>
<gene>
    <name evidence="9" type="ORF">OOZ53_18640</name>
</gene>
<evidence type="ECO:0000256" key="6">
    <source>
        <dbReference type="PROSITE-ProRule" id="PRU00433"/>
    </source>
</evidence>
<sequence length="129" mass="13873">MRFGAIAAVTVGFAVLAAPALAEGDAKKGAKVFRKCKACHVVDEEKNKVGPHLVAIIDRPVASVDGFKYSKAMVEFGSDGKVWDVETLTLYLKKPKDLVKGTNMAFAGVRKDADMENLITYLQDPSAAE</sequence>
<dbReference type="Pfam" id="PF00034">
    <property type="entry name" value="Cytochrom_C"/>
    <property type="match status" value="1"/>
</dbReference>
<evidence type="ECO:0000256" key="5">
    <source>
        <dbReference type="ARBA" id="ARBA00023004"/>
    </source>
</evidence>
<feature type="signal peptide" evidence="7">
    <location>
        <begin position="1"/>
        <end position="22"/>
    </location>
</feature>
<dbReference type="PRINTS" id="PR00604">
    <property type="entry name" value="CYTCHRMECIAB"/>
</dbReference>
<dbReference type="SUPFAM" id="SSF46626">
    <property type="entry name" value="Cytochrome c"/>
    <property type="match status" value="1"/>
</dbReference>
<comment type="caution">
    <text evidence="9">The sequence shown here is derived from an EMBL/GenBank/DDBJ whole genome shotgun (WGS) entry which is preliminary data.</text>
</comment>
<organism evidence="9 10">
    <name type="scientific">Hoeflea poritis</name>
    <dbReference type="NCBI Taxonomy" id="2993659"/>
    <lineage>
        <taxon>Bacteria</taxon>
        <taxon>Pseudomonadati</taxon>
        <taxon>Pseudomonadota</taxon>
        <taxon>Alphaproteobacteria</taxon>
        <taxon>Hyphomicrobiales</taxon>
        <taxon>Rhizobiaceae</taxon>
        <taxon>Hoeflea</taxon>
    </lineage>
</organism>
<protein>
    <submittedName>
        <fullName evidence="9">Cytochrome c family protein</fullName>
    </submittedName>
</protein>
<keyword evidence="1" id="KW-0813">Transport</keyword>
<dbReference type="InterPro" id="IPR036909">
    <property type="entry name" value="Cyt_c-like_dom_sf"/>
</dbReference>
<reference evidence="9" key="1">
    <citation type="submission" date="2022-11" db="EMBL/GenBank/DDBJ databases">
        <title>Hoeflea poritis sp. nov., isolated from scleractinian coral Porites lutea.</title>
        <authorList>
            <person name="Zhang G."/>
            <person name="Wei Q."/>
            <person name="Cai L."/>
        </authorList>
    </citation>
    <scope>NUCLEOTIDE SEQUENCE</scope>
    <source>
        <strain evidence="9">E7-10</strain>
    </source>
</reference>
<name>A0ABT4VRR3_9HYPH</name>
<evidence type="ECO:0000256" key="3">
    <source>
        <dbReference type="ARBA" id="ARBA00022723"/>
    </source>
</evidence>
<evidence type="ECO:0000256" key="4">
    <source>
        <dbReference type="ARBA" id="ARBA00022982"/>
    </source>
</evidence>
<evidence type="ECO:0000313" key="10">
    <source>
        <dbReference type="Proteomes" id="UP001148313"/>
    </source>
</evidence>
<dbReference type="PANTHER" id="PTHR11961">
    <property type="entry name" value="CYTOCHROME C"/>
    <property type="match status" value="1"/>
</dbReference>
<evidence type="ECO:0000256" key="1">
    <source>
        <dbReference type="ARBA" id="ARBA00022448"/>
    </source>
</evidence>
<keyword evidence="3 6" id="KW-0479">Metal-binding</keyword>
<dbReference type="Gene3D" id="1.10.760.10">
    <property type="entry name" value="Cytochrome c-like domain"/>
    <property type="match status" value="1"/>
</dbReference>
<dbReference type="InterPro" id="IPR002327">
    <property type="entry name" value="Cyt_c_1A/1B"/>
</dbReference>
<proteinExistence type="predicted"/>
<keyword evidence="5 6" id="KW-0408">Iron</keyword>